<dbReference type="EMBL" id="JBJURJ010000006">
    <property type="protein sequence ID" value="MFM9328791.1"/>
    <property type="molecule type" value="Genomic_DNA"/>
</dbReference>
<name>A0ACC7NVL3_9BACL</name>
<keyword evidence="2" id="KW-1185">Reference proteome</keyword>
<sequence length="318" mass="34568">MSDNRSPLPRWVLLALLVTGIIAISFSSIFIRWSHAPSSVMAMYRLFFTAVLMGPFVWRSKPDLKALSSSDWGLMAVSGLFLALHFLFWMESLAFTSVASSTIILALEPILILAGAYWLFKERTTRKAVLGLAVAILGASLIGWGDIGISGRALTGDLLSLAGTAAVALHLLVGQRLASRVPSLFYSFFIFLVAGTAFLIYNLARGTALGGYPTREWGIFLLLAVVPTVFGHVLFNWLLQYVNAVTVSMSVLGEPVGATILAYLLLDEKLTLTQGAAGLVIIWGVWYFMRHNQVRYAVEEADKPVKHKKAASGPSVTG</sequence>
<gene>
    <name evidence="1" type="ORF">ACI1P1_10865</name>
</gene>
<accession>A0ACC7NVL3</accession>
<comment type="caution">
    <text evidence="1">The sequence shown here is derived from an EMBL/GenBank/DDBJ whole genome shotgun (WGS) entry which is preliminary data.</text>
</comment>
<organism evidence="1 2">
    <name type="scientific">Paenibacillus mesotrionivorans</name>
    <dbReference type="NCBI Taxonomy" id="3160968"/>
    <lineage>
        <taxon>Bacteria</taxon>
        <taxon>Bacillati</taxon>
        <taxon>Bacillota</taxon>
        <taxon>Bacilli</taxon>
        <taxon>Bacillales</taxon>
        <taxon>Paenibacillaceae</taxon>
        <taxon>Paenibacillus</taxon>
    </lineage>
</organism>
<evidence type="ECO:0000313" key="2">
    <source>
        <dbReference type="Proteomes" id="UP001631969"/>
    </source>
</evidence>
<protein>
    <submittedName>
        <fullName evidence="1">DMT family transporter</fullName>
    </submittedName>
</protein>
<reference evidence="1" key="1">
    <citation type="submission" date="2024-12" db="EMBL/GenBank/DDBJ databases">
        <authorList>
            <person name="Wu N."/>
        </authorList>
    </citation>
    <scope>NUCLEOTIDE SEQUENCE</scope>
    <source>
        <strain evidence="1">P15</strain>
    </source>
</reference>
<dbReference type="Proteomes" id="UP001631969">
    <property type="component" value="Unassembled WGS sequence"/>
</dbReference>
<evidence type="ECO:0000313" key="1">
    <source>
        <dbReference type="EMBL" id="MFM9328791.1"/>
    </source>
</evidence>
<proteinExistence type="predicted"/>